<protein>
    <submittedName>
        <fullName evidence="1">Uncharacterized protein</fullName>
    </submittedName>
</protein>
<sequence length="944" mass="102697">MIDAERRAALHQAMIDRDFPVIEEALRGDDLALRRAALRAVRTLPVADDAAAAVLADASLELRRAFYRTLFHARRTALADRLLPAVRQQWGDGEAAAVLPACSADVAAERLPELAHAVGSWTALTRRHPDVVMAYIESGDPALGLPGYPYFRRWGNVLAILAESLPMRTIALLNTHDARYGLYLPSRAMTAMAKADPVGSWPVVAADGRRRAAQRYCRALAALDDAEIIAYADGDAHALCSVLEEMPPARREGLVDAFVAAAPELPPMWAEPLLSVLPPARAAAEARRMLEWYRPQWHASRRRSHAEAVELLLASYLPSDEAVPVLTDAAASGTSAVRKAARALLLRHAADTGAGAEVLRQVEALVPRVVNEPDPVRGFFLESLVTLPVAVFSDEWVPVLEQLTAVAIQARDSSQQTRRSLRILARRTLRHQTSPGLVVWALDVYRRLVARFGAAGLAVPSVEELNPPVVRRRRRRGYRPDAPPDDWRLDLALLPGQERELVAVLRPWLDDEAVVRDLRRALGRRAENCAELPAVVGDEAVLAVQRGEAVVEASGSSAESAEVALSRLLAEANGARSPEAVAALAACCARVRPSVLGPALVSALFASDSKVTLRKQVVHQLRRNRVPGHLDVLLRAWQQPDTHRDVRVAIAVVLRGATEDPRALDAVAAAVGPEMSELMIRTLFQPHPRQYPPEARAAYARIVRNLLRASDDGGVRFRGLKAFAVWAPWYRGGVDELVDTLFGPDPDEADLASELIRALIATGSATDRAPDLLRRLADDPTQAKHASPLTHTIANLRGGYQTPEPWTLDLVEQCLAALASDPRHARRALDLALALVDPTADDLATRLTTYANLLTDRPYLAGTSERRLQERIARHLGDRPPPHLLLAAQTLAQRGDLAGGLVAGQLANAVITHETSDASWHDIIATLRASPHPEVADAARDIGL</sequence>
<dbReference type="Proteomes" id="UP000000851">
    <property type="component" value="Chromosome"/>
</dbReference>
<proteinExistence type="predicted"/>
<dbReference type="RefSeq" id="WP_012786755.1">
    <property type="nucleotide sequence ID" value="NC_013131.1"/>
</dbReference>
<dbReference type="HOGENOM" id="CLU_009095_0_0_11"/>
<organism evidence="1 2">
    <name type="scientific">Catenulispora acidiphila (strain DSM 44928 / JCM 14897 / NBRC 102108 / NRRL B-24433 / ID139908)</name>
    <dbReference type="NCBI Taxonomy" id="479433"/>
    <lineage>
        <taxon>Bacteria</taxon>
        <taxon>Bacillati</taxon>
        <taxon>Actinomycetota</taxon>
        <taxon>Actinomycetes</taxon>
        <taxon>Catenulisporales</taxon>
        <taxon>Catenulisporaceae</taxon>
        <taxon>Catenulispora</taxon>
    </lineage>
</organism>
<dbReference type="OrthoDB" id="3273854at2"/>
<dbReference type="InParanoid" id="C7PXK9"/>
<gene>
    <name evidence="1" type="ordered locus">Caci_2544</name>
</gene>
<dbReference type="EMBL" id="CP001700">
    <property type="protein sequence ID" value="ACU71462.1"/>
    <property type="molecule type" value="Genomic_DNA"/>
</dbReference>
<reference evidence="1 2" key="1">
    <citation type="journal article" date="2009" name="Stand. Genomic Sci.">
        <title>Complete genome sequence of Catenulispora acidiphila type strain (ID 139908).</title>
        <authorList>
            <person name="Copeland A."/>
            <person name="Lapidus A."/>
            <person name="Glavina Del Rio T."/>
            <person name="Nolan M."/>
            <person name="Lucas S."/>
            <person name="Chen F."/>
            <person name="Tice H."/>
            <person name="Cheng J.F."/>
            <person name="Bruce D."/>
            <person name="Goodwin L."/>
            <person name="Pitluck S."/>
            <person name="Mikhailova N."/>
            <person name="Pati A."/>
            <person name="Ivanova N."/>
            <person name="Mavromatis K."/>
            <person name="Chen A."/>
            <person name="Palaniappan K."/>
            <person name="Chain P."/>
            <person name="Land M."/>
            <person name="Hauser L."/>
            <person name="Chang Y.J."/>
            <person name="Jeffries C.D."/>
            <person name="Chertkov O."/>
            <person name="Brettin T."/>
            <person name="Detter J.C."/>
            <person name="Han C."/>
            <person name="Ali Z."/>
            <person name="Tindall B.J."/>
            <person name="Goker M."/>
            <person name="Bristow J."/>
            <person name="Eisen J.A."/>
            <person name="Markowitz V."/>
            <person name="Hugenholtz P."/>
            <person name="Kyrpides N.C."/>
            <person name="Klenk H.P."/>
        </authorList>
    </citation>
    <scope>NUCLEOTIDE SEQUENCE [LARGE SCALE GENOMIC DNA]</scope>
    <source>
        <strain evidence="2">DSM 44928 / JCM 14897 / NBRC 102108 / NRRL B-24433 / ID139908</strain>
    </source>
</reference>
<dbReference type="eggNOG" id="COG1413">
    <property type="taxonomic scope" value="Bacteria"/>
</dbReference>
<dbReference type="STRING" id="479433.Caci_2544"/>
<dbReference type="KEGG" id="cai:Caci_2544"/>
<dbReference type="AlphaFoldDB" id="C7PXK9"/>
<dbReference type="SUPFAM" id="SSF48371">
    <property type="entry name" value="ARM repeat"/>
    <property type="match status" value="1"/>
</dbReference>
<dbReference type="InterPro" id="IPR016024">
    <property type="entry name" value="ARM-type_fold"/>
</dbReference>
<keyword evidence="2" id="KW-1185">Reference proteome</keyword>
<name>C7PXK9_CATAD</name>
<evidence type="ECO:0000313" key="2">
    <source>
        <dbReference type="Proteomes" id="UP000000851"/>
    </source>
</evidence>
<accession>C7PXK9</accession>
<evidence type="ECO:0000313" key="1">
    <source>
        <dbReference type="EMBL" id="ACU71462.1"/>
    </source>
</evidence>